<dbReference type="Gene3D" id="3.90.320.10">
    <property type="match status" value="1"/>
</dbReference>
<protein>
    <recommendedName>
        <fullName evidence="2">PD-(D/E)XK nuclease superfamily protein</fullName>
    </recommendedName>
</protein>
<dbReference type="AlphaFoldDB" id="A0A6M3XHH5"/>
<gene>
    <name evidence="1" type="ORF">TM448B00955_0004</name>
</gene>
<proteinExistence type="predicted"/>
<evidence type="ECO:0008006" key="2">
    <source>
        <dbReference type="Google" id="ProtNLM"/>
    </source>
</evidence>
<reference evidence="1" key="1">
    <citation type="submission" date="2020-03" db="EMBL/GenBank/DDBJ databases">
        <title>The deep terrestrial virosphere.</title>
        <authorList>
            <person name="Holmfeldt K."/>
            <person name="Nilsson E."/>
            <person name="Simone D."/>
            <person name="Lopez-Fernandez M."/>
            <person name="Wu X."/>
            <person name="de Brujin I."/>
            <person name="Lundin D."/>
            <person name="Andersson A."/>
            <person name="Bertilsson S."/>
            <person name="Dopson M."/>
        </authorList>
    </citation>
    <scope>NUCLEOTIDE SEQUENCE</scope>
    <source>
        <strain evidence="1">TM448B00955</strain>
    </source>
</reference>
<accession>A0A6M3XHH5</accession>
<dbReference type="InterPro" id="IPR011604">
    <property type="entry name" value="PDDEXK-like_dom_sf"/>
</dbReference>
<name>A0A6M3XHH5_9ZZZZ</name>
<evidence type="ECO:0000313" key="1">
    <source>
        <dbReference type="EMBL" id="QJH97239.1"/>
    </source>
</evidence>
<dbReference type="EMBL" id="MT144679">
    <property type="protein sequence ID" value="QJH97239.1"/>
    <property type="molecule type" value="Genomic_DNA"/>
</dbReference>
<organism evidence="1">
    <name type="scientific">viral metagenome</name>
    <dbReference type="NCBI Taxonomy" id="1070528"/>
    <lineage>
        <taxon>unclassified sequences</taxon>
        <taxon>metagenomes</taxon>
        <taxon>organismal metagenomes</taxon>
    </lineage>
</organism>
<sequence length="222" mass="24979">MIKIPHPVGGYKNKAGKRVPGVTTIIGRFKDSGGLLYWACEQGKAIERGEISNLYDKRDAAGDAGTLAHALVEAHINGFPLPPTPDSDIGKQAQQGFQNFLNWFSMSNLKVAFTEIEAVSEEYQFGGCNDLILETEKGLAIGDIKTSNAIYPDYLIQISAYNQLWNEHNPTKPLTGGFHLLRFSKEHADFTHHYWSELDDAFEQFKLFRKAYDIDKLLKKRV</sequence>